<evidence type="ECO:0000313" key="1">
    <source>
        <dbReference type="EMBL" id="KAF7600607.1"/>
    </source>
</evidence>
<dbReference type="AlphaFoldDB" id="A0A272EYP6"/>
<protein>
    <submittedName>
        <fullName evidence="1">Regulatory protein GemA</fullName>
    </submittedName>
</protein>
<dbReference type="Proteomes" id="UP000623509">
    <property type="component" value="Unassembled WGS sequence"/>
</dbReference>
<dbReference type="EMBL" id="NMRN01000002">
    <property type="protein sequence ID" value="PAS95156.1"/>
    <property type="molecule type" value="Genomic_DNA"/>
</dbReference>
<organism evidence="2 3">
    <name type="scientific">Candidatus Dactylopiibacterium carminicum</name>
    <dbReference type="NCBI Taxonomy" id="857335"/>
    <lineage>
        <taxon>Bacteria</taxon>
        <taxon>Pseudomonadati</taxon>
        <taxon>Pseudomonadota</taxon>
        <taxon>Betaproteobacteria</taxon>
        <taxon>Rhodocyclales</taxon>
        <taxon>Rhodocyclaceae</taxon>
        <taxon>Candidatus Dactylopiibacterium</taxon>
    </lineage>
</organism>
<name>A0A272EYP6_9RHOO</name>
<dbReference type="InterPro" id="IPR009363">
    <property type="entry name" value="Phage_Mu_Gp16"/>
</dbReference>
<proteinExistence type="predicted"/>
<dbReference type="OrthoDB" id="5460653at2"/>
<evidence type="ECO:0000313" key="4">
    <source>
        <dbReference type="Proteomes" id="UP000623509"/>
    </source>
</evidence>
<sequence>MATTSSDDRIRLIRLIHVGRRELAMDENTYRSIIREKTRGAHDSAADCSVTQLERVIAHLKSAGFKVKVNASAGTQRRGGNRAMADDDQSRMIRGIWLELHGMGIIRDPSEQAMAAFVCRHTKIEALQWLSSKQASSVIEHMKKWRNRILTERQRALWQALGLSMTPSLAELAVQHERCLAVAEAALGGRVDPIQQHQARFEQVLRKAGELRDGD</sequence>
<evidence type="ECO:0000313" key="2">
    <source>
        <dbReference type="EMBL" id="PAS95156.1"/>
    </source>
</evidence>
<comment type="caution">
    <text evidence="2">The sequence shown here is derived from an EMBL/GenBank/DDBJ whole genome shotgun (WGS) entry which is preliminary data.</text>
</comment>
<dbReference type="Pfam" id="PF06252">
    <property type="entry name" value="GemA"/>
    <property type="match status" value="1"/>
</dbReference>
<dbReference type="EMBL" id="MDUX01000003">
    <property type="protein sequence ID" value="KAF7600607.1"/>
    <property type="molecule type" value="Genomic_DNA"/>
</dbReference>
<accession>A0A272EYP6</accession>
<dbReference type="Proteomes" id="UP000216107">
    <property type="component" value="Unassembled WGS sequence"/>
</dbReference>
<keyword evidence="4" id="KW-1185">Reference proteome</keyword>
<reference evidence="1 4" key="1">
    <citation type="submission" date="2016-08" db="EMBL/GenBank/DDBJ databases">
        <title>Candidatus Dactylopiibacterium carminicum genome sequence.</title>
        <authorList>
            <person name="Ramirez-Puebla S.T."/>
            <person name="Ormeno-Orrillo E."/>
            <person name="Vera-Ponce De Leon A."/>
            <person name="Luis L."/>
            <person name="Sanchez-Flores A."/>
            <person name="Monica R."/>
            <person name="Martinez-Romero E."/>
        </authorList>
    </citation>
    <scope>NUCLEOTIDE SEQUENCE [LARGE SCALE GENOMIC DNA]</scope>
    <source>
        <strain evidence="1">END1</strain>
    </source>
</reference>
<evidence type="ECO:0000313" key="3">
    <source>
        <dbReference type="Proteomes" id="UP000216107"/>
    </source>
</evidence>
<reference evidence="2 3" key="2">
    <citation type="submission" date="2017-07" db="EMBL/GenBank/DDBJ databases">
        <title>Candidatus Dactylopiibacterium carminicum, a nitrogen-fixing symbiont of the cochineal insect Dactylopius coccus and Dactylopius opuntiae (Hemiptera: Coccoidea: Dactylopiidae).</title>
        <authorList>
            <person name="Vera A."/>
        </authorList>
    </citation>
    <scope>NUCLEOTIDE SEQUENCE [LARGE SCALE GENOMIC DNA]</scope>
    <source>
        <strain evidence="2 3">NFDCM</strain>
    </source>
</reference>
<gene>
    <name evidence="1" type="ORF">BGI27_01610</name>
    <name evidence="2" type="ORF">CGU29_01555</name>
</gene>